<dbReference type="OrthoDB" id="4825683at2759"/>
<protein>
    <submittedName>
        <fullName evidence="2">Uncharacterized protein</fullName>
    </submittedName>
</protein>
<organism evidence="2 3">
    <name type="scientific">Colletotrichum asianum</name>
    <dbReference type="NCBI Taxonomy" id="702518"/>
    <lineage>
        <taxon>Eukaryota</taxon>
        <taxon>Fungi</taxon>
        <taxon>Dikarya</taxon>
        <taxon>Ascomycota</taxon>
        <taxon>Pezizomycotina</taxon>
        <taxon>Sordariomycetes</taxon>
        <taxon>Hypocreomycetidae</taxon>
        <taxon>Glomerellales</taxon>
        <taxon>Glomerellaceae</taxon>
        <taxon>Colletotrichum</taxon>
        <taxon>Colletotrichum gloeosporioides species complex</taxon>
    </lineage>
</organism>
<feature type="region of interest" description="Disordered" evidence="1">
    <location>
        <begin position="1"/>
        <end position="26"/>
    </location>
</feature>
<proteinExistence type="predicted"/>
<evidence type="ECO:0000256" key="1">
    <source>
        <dbReference type="SAM" id="MobiDB-lite"/>
    </source>
</evidence>
<gene>
    <name evidence="2" type="ORF">GQ607_013819</name>
</gene>
<evidence type="ECO:0000313" key="2">
    <source>
        <dbReference type="EMBL" id="KAF0319010.1"/>
    </source>
</evidence>
<sequence>MSDAELAHFMKKHRLPSGDYDLPVDGWDKLSRDDRSRLAGRLEAQKGSLSLSPVACSRPLDLDDLDARLRRVSPNESYSTRRQTETKTQSRSPTPPYDPTEVETETYHKLVETGGRPLYPIDLIYDIHRQPDNYAELLRPWQESLDQVWAEDIFQRQLQRWQDFRKWQNDNRDRKDEDDSFPAYVEREKSMVQRYFLRRSRAKRLAEIEADPSCLQSDWEDEQWERERQRRCCREHGCREFRDYVDAVKRRLASHDFTQSFDLDEDPKKQDRLTTWIEYLNYEYWWLDKHTSDIERLEPDHEKLWQELAERKILKSHETKEFVRTDASGMEREREKDQAMKAFQRAESEAKRVYVLTQEDPKRLRIPKTKRISMMKDVTEKLLAAKRRWEQARNQSFLIVQFVRATFGYAGAKRQAARQRILVQWVLDQVPLVEAEMKPAKSNGVKPG</sequence>
<feature type="non-terminal residue" evidence="2">
    <location>
        <position position="448"/>
    </location>
</feature>
<feature type="region of interest" description="Disordered" evidence="1">
    <location>
        <begin position="69"/>
        <end position="102"/>
    </location>
</feature>
<accession>A0A8H3W3Y8</accession>
<dbReference type="EMBL" id="WOWK01000102">
    <property type="protein sequence ID" value="KAF0319010.1"/>
    <property type="molecule type" value="Genomic_DNA"/>
</dbReference>
<keyword evidence="3" id="KW-1185">Reference proteome</keyword>
<reference evidence="2 3" key="1">
    <citation type="submission" date="2019-12" db="EMBL/GenBank/DDBJ databases">
        <title>A genome sequence resource for the geographically widespread anthracnose pathogen Colletotrichum asianum.</title>
        <authorList>
            <person name="Meng Y."/>
        </authorList>
    </citation>
    <scope>NUCLEOTIDE SEQUENCE [LARGE SCALE GENOMIC DNA]</scope>
    <source>
        <strain evidence="2 3">ICMP 18580</strain>
    </source>
</reference>
<comment type="caution">
    <text evidence="2">The sequence shown here is derived from an EMBL/GenBank/DDBJ whole genome shotgun (WGS) entry which is preliminary data.</text>
</comment>
<dbReference type="Proteomes" id="UP000434172">
    <property type="component" value="Unassembled WGS sequence"/>
</dbReference>
<dbReference type="AlphaFoldDB" id="A0A8H3W3Y8"/>
<feature type="compositionally biased region" description="Polar residues" evidence="1">
    <location>
        <begin position="74"/>
        <end position="92"/>
    </location>
</feature>
<name>A0A8H3W3Y8_9PEZI</name>
<evidence type="ECO:0000313" key="3">
    <source>
        <dbReference type="Proteomes" id="UP000434172"/>
    </source>
</evidence>